<accession>A0A1D7YFS3</accession>
<evidence type="ECO:0000313" key="3">
    <source>
        <dbReference type="Proteomes" id="UP000094960"/>
    </source>
</evidence>
<feature type="signal peptide" evidence="1">
    <location>
        <begin position="1"/>
        <end position="23"/>
    </location>
</feature>
<dbReference type="KEGG" id="spun:BFF78_28575"/>
<feature type="chain" id="PRO_5009102909" evidence="1">
    <location>
        <begin position="24"/>
        <end position="137"/>
    </location>
</feature>
<keyword evidence="3" id="KW-1185">Reference proteome</keyword>
<dbReference type="Proteomes" id="UP000094960">
    <property type="component" value="Chromosome"/>
</dbReference>
<proteinExistence type="predicted"/>
<evidence type="ECO:0000256" key="1">
    <source>
        <dbReference type="SAM" id="SignalP"/>
    </source>
</evidence>
<sequence>MKKALAGLAAAGLILTAAGTAAAAWSGPIPVLTSGGVEFAEGQYKFNAAGVNHGAFEWAGRLRDANRGDDHNVYMQVRVEGHDWVRYDGKQKRSVWMHHSNWDGAQRYTVNAYMRACRDRGSLRPDNCSPAQHFTNN</sequence>
<dbReference type="AlphaFoldDB" id="A0A1D7YFS3"/>
<protein>
    <submittedName>
        <fullName evidence="2">Uncharacterized protein</fullName>
    </submittedName>
</protein>
<name>A0A1D7YFS3_9ACTN</name>
<reference evidence="3" key="1">
    <citation type="submission" date="2016-09" db="EMBL/GenBank/DDBJ databases">
        <title>Streptomyces puniciscabiei strain:TW1S1 Genome sequencing and assembly.</title>
        <authorList>
            <person name="Kim M.-K."/>
            <person name="Kim S.B."/>
        </authorList>
    </citation>
    <scope>NUCLEOTIDE SEQUENCE [LARGE SCALE GENOMIC DNA]</scope>
    <source>
        <strain evidence="3">TW1S1</strain>
    </source>
</reference>
<evidence type="ECO:0000313" key="2">
    <source>
        <dbReference type="EMBL" id="AOR34478.1"/>
    </source>
</evidence>
<organism evidence="2 3">
    <name type="scientific">Streptomyces fodineus</name>
    <dbReference type="NCBI Taxonomy" id="1904616"/>
    <lineage>
        <taxon>Bacteria</taxon>
        <taxon>Bacillati</taxon>
        <taxon>Actinomycetota</taxon>
        <taxon>Actinomycetes</taxon>
        <taxon>Kitasatosporales</taxon>
        <taxon>Streptomycetaceae</taxon>
        <taxon>Streptomyces</taxon>
    </lineage>
</organism>
<dbReference type="EMBL" id="CP017248">
    <property type="protein sequence ID" value="AOR34478.1"/>
    <property type="molecule type" value="Genomic_DNA"/>
</dbReference>
<gene>
    <name evidence="2" type="ORF">BFF78_28575</name>
</gene>
<keyword evidence="1" id="KW-0732">Signal</keyword>